<dbReference type="EnsemblPlants" id="Kaladp0071s0204.1.v1.1">
    <property type="protein sequence ID" value="Kaladp0071s0204.1.v1.1"/>
    <property type="gene ID" value="Kaladp0071s0204.v1.1"/>
</dbReference>
<proteinExistence type="predicted"/>
<dbReference type="Gramene" id="Kaladp0071s0204.1.v1.1">
    <property type="protein sequence ID" value="Kaladp0071s0204.1.v1.1"/>
    <property type="gene ID" value="Kaladp0071s0204.v1.1"/>
</dbReference>
<dbReference type="AlphaFoldDB" id="A0A7N1A353"/>
<name>A0A7N1A353_KALFE</name>
<protein>
    <submittedName>
        <fullName evidence="1">Uncharacterized protein</fullName>
    </submittedName>
</protein>
<sequence length="67" mass="7350">MKLTGCPIVHPSTTHTQLALLSTRDNKNILQTSSVAETSELNTGDFLTYPVGQGVKKTIELMRIIHV</sequence>
<dbReference type="Proteomes" id="UP000594263">
    <property type="component" value="Unplaced"/>
</dbReference>
<keyword evidence="2" id="KW-1185">Reference proteome</keyword>
<evidence type="ECO:0000313" key="1">
    <source>
        <dbReference type="EnsemblPlants" id="Kaladp0071s0204.1.v1.1"/>
    </source>
</evidence>
<accession>A0A7N1A353</accession>
<reference evidence="1" key="1">
    <citation type="submission" date="2021-01" db="UniProtKB">
        <authorList>
            <consortium name="EnsemblPlants"/>
        </authorList>
    </citation>
    <scope>IDENTIFICATION</scope>
</reference>
<evidence type="ECO:0000313" key="2">
    <source>
        <dbReference type="Proteomes" id="UP000594263"/>
    </source>
</evidence>
<organism evidence="1 2">
    <name type="scientific">Kalanchoe fedtschenkoi</name>
    <name type="common">Lavender scallops</name>
    <name type="synonym">South American air plant</name>
    <dbReference type="NCBI Taxonomy" id="63787"/>
    <lineage>
        <taxon>Eukaryota</taxon>
        <taxon>Viridiplantae</taxon>
        <taxon>Streptophyta</taxon>
        <taxon>Embryophyta</taxon>
        <taxon>Tracheophyta</taxon>
        <taxon>Spermatophyta</taxon>
        <taxon>Magnoliopsida</taxon>
        <taxon>eudicotyledons</taxon>
        <taxon>Gunneridae</taxon>
        <taxon>Pentapetalae</taxon>
        <taxon>Saxifragales</taxon>
        <taxon>Crassulaceae</taxon>
        <taxon>Kalanchoe</taxon>
    </lineage>
</organism>